<protein>
    <submittedName>
        <fullName evidence="3">Uncharacterized protein</fullName>
    </submittedName>
</protein>
<dbReference type="eggNOG" id="ENOG502ST1Z">
    <property type="taxonomic scope" value="Eukaryota"/>
</dbReference>
<dbReference type="Proteomes" id="UP000054988">
    <property type="component" value="Unassembled WGS sequence"/>
</dbReference>
<evidence type="ECO:0000313" key="4">
    <source>
        <dbReference type="Proteomes" id="UP000054988"/>
    </source>
</evidence>
<feature type="region of interest" description="Disordered" evidence="1">
    <location>
        <begin position="1"/>
        <end position="46"/>
    </location>
</feature>
<gene>
    <name evidence="3" type="ORF">WG66_11802</name>
</gene>
<dbReference type="AlphaFoldDB" id="A0A0W0FH68"/>
<evidence type="ECO:0000256" key="1">
    <source>
        <dbReference type="SAM" id="MobiDB-lite"/>
    </source>
</evidence>
<organism evidence="3 4">
    <name type="scientific">Moniliophthora roreri</name>
    <name type="common">Frosty pod rot fungus</name>
    <name type="synonym">Monilia roreri</name>
    <dbReference type="NCBI Taxonomy" id="221103"/>
    <lineage>
        <taxon>Eukaryota</taxon>
        <taxon>Fungi</taxon>
        <taxon>Dikarya</taxon>
        <taxon>Basidiomycota</taxon>
        <taxon>Agaricomycotina</taxon>
        <taxon>Agaricomycetes</taxon>
        <taxon>Agaricomycetidae</taxon>
        <taxon>Agaricales</taxon>
        <taxon>Marasmiineae</taxon>
        <taxon>Marasmiaceae</taxon>
        <taxon>Moniliophthora</taxon>
    </lineage>
</organism>
<keyword evidence="2" id="KW-0472">Membrane</keyword>
<feature type="compositionally biased region" description="Polar residues" evidence="1">
    <location>
        <begin position="1"/>
        <end position="29"/>
    </location>
</feature>
<keyword evidence="2" id="KW-1133">Transmembrane helix</keyword>
<comment type="caution">
    <text evidence="3">The sequence shown here is derived from an EMBL/GenBank/DDBJ whole genome shotgun (WGS) entry which is preliminary data.</text>
</comment>
<feature type="transmembrane region" description="Helical" evidence="2">
    <location>
        <begin position="88"/>
        <end position="117"/>
    </location>
</feature>
<dbReference type="EMBL" id="LATX01001986">
    <property type="protein sequence ID" value="KTB35637.1"/>
    <property type="molecule type" value="Genomic_DNA"/>
</dbReference>
<evidence type="ECO:0000256" key="2">
    <source>
        <dbReference type="SAM" id="Phobius"/>
    </source>
</evidence>
<reference evidence="3 4" key="1">
    <citation type="submission" date="2015-12" db="EMBL/GenBank/DDBJ databases">
        <title>Draft genome sequence of Moniliophthora roreri, the causal agent of frosty pod rot of cacao.</title>
        <authorList>
            <person name="Aime M.C."/>
            <person name="Diaz-Valderrama J.R."/>
            <person name="Kijpornyongpan T."/>
            <person name="Phillips-Mora W."/>
        </authorList>
    </citation>
    <scope>NUCLEOTIDE SEQUENCE [LARGE SCALE GENOMIC DNA]</scope>
    <source>
        <strain evidence="3 4">MCA 2952</strain>
    </source>
</reference>
<accession>A0A0W0FH68</accession>
<name>A0A0W0FH68_MONRR</name>
<proteinExistence type="predicted"/>
<evidence type="ECO:0000313" key="3">
    <source>
        <dbReference type="EMBL" id="KTB35637.1"/>
    </source>
</evidence>
<keyword evidence="2" id="KW-0812">Transmembrane</keyword>
<sequence length="378" mass="42230">MSSPKLSGSGSIQSHLSTANQRIKSSTSAEGGMNKKSIDSEALPSPCSTASPVPHFRPQFLHIAKLHVILFRSGFSDTLQSTSVHGCFYHWSIICIKAIIIFYCCFSLVYAPFIVYIRVFGKERPEKGGMGNALLSDNSKLSRSIFYQPELHTLRPAVVSGILTNQSITVCMWADENELEADLSSLVQWGIQWNGPISLLVTTRLSRNEFPTSTLIESLNRLKIQRGLAFLSVHLLHINTGHALYSSNALLNTARLLSSTSHVLLVPGGHSFVPSNRFRDDIMMWSNASFSTPSVLVNSTSLKYPFPRLTPLLIPRDFDLWCPERFLYLTDRSSTWDECLWHFWLRTEGKFDGIRSAIPSQILDEDLTPSDAEVCDTA</sequence>